<dbReference type="Pfam" id="PF08279">
    <property type="entry name" value="HTH_11"/>
    <property type="match status" value="1"/>
</dbReference>
<dbReference type="Gene3D" id="1.10.10.10">
    <property type="entry name" value="Winged helix-like DNA-binding domain superfamily/Winged helix DNA-binding domain"/>
    <property type="match status" value="1"/>
</dbReference>
<evidence type="ECO:0000259" key="1">
    <source>
        <dbReference type="Pfam" id="PF08279"/>
    </source>
</evidence>
<proteinExistence type="predicted"/>
<organism evidence="2 3">
    <name type="scientific">Candidatus Acidianus copahuensis</name>
    <dbReference type="NCBI Taxonomy" id="1160895"/>
    <lineage>
        <taxon>Archaea</taxon>
        <taxon>Thermoproteota</taxon>
        <taxon>Thermoprotei</taxon>
        <taxon>Sulfolobales</taxon>
        <taxon>Sulfolobaceae</taxon>
        <taxon>Acidianus</taxon>
    </lineage>
</organism>
<dbReference type="InterPro" id="IPR036388">
    <property type="entry name" value="WH-like_DNA-bd_sf"/>
</dbReference>
<dbReference type="CDD" id="cd00090">
    <property type="entry name" value="HTH_ARSR"/>
    <property type="match status" value="1"/>
</dbReference>
<sequence length="231" mass="26776">MGQIKSTETEIIMTLKREGPLTLQQLSQKLGITKMGVYKHLAKLERQGVVSRKIVKKEVGRPSYIFSLSDKGREYFVSSDSIVLLSLLEFLQREDKGSLVIKFLKERSKIKMEEYEEKLNKMSFDEKVEKLCNLRNEEGYMAEIKKSGNCYELLEYNCPIFKVASLFGEACSLEQKLFSAVLKTQVENTHRQVNGYNICRFLIRGKNAPHQIETSPFKIRRALNEENNIRH</sequence>
<comment type="caution">
    <text evidence="2">The sequence shown here is derived from an EMBL/GenBank/DDBJ whole genome shotgun (WGS) entry which is preliminary data.</text>
</comment>
<keyword evidence="3" id="KW-1185">Reference proteome</keyword>
<dbReference type="PRINTS" id="PR00033">
    <property type="entry name" value="HTHASNC"/>
</dbReference>
<dbReference type="OrthoDB" id="56972at2157"/>
<dbReference type="STRING" id="1160895.CM19_04395"/>
<protein>
    <submittedName>
        <fullName evidence="2">Transcriptional regulator</fullName>
    </submittedName>
</protein>
<feature type="domain" description="Helix-turn-helix type 11" evidence="1">
    <location>
        <begin position="10"/>
        <end position="49"/>
    </location>
</feature>
<dbReference type="InterPro" id="IPR013196">
    <property type="entry name" value="HTH_11"/>
</dbReference>
<dbReference type="Proteomes" id="UP000024332">
    <property type="component" value="Unassembled WGS sequence"/>
</dbReference>
<gene>
    <name evidence="2" type="ORF">CM19_04395</name>
</gene>
<dbReference type="InterPro" id="IPR036390">
    <property type="entry name" value="WH_DNA-bd_sf"/>
</dbReference>
<name>A0A031LQQ8_9CREN</name>
<dbReference type="PANTHER" id="PTHR38600:SF2">
    <property type="entry name" value="SLL0088 PROTEIN"/>
    <property type="match status" value="1"/>
</dbReference>
<dbReference type="RefSeq" id="WP_081801202.1">
    <property type="nucleotide sequence ID" value="NZ_JFZT01000033.1"/>
</dbReference>
<dbReference type="PANTHER" id="PTHR38600">
    <property type="entry name" value="TRANSCRIPTIONAL REGULATORY PROTEIN"/>
    <property type="match status" value="1"/>
</dbReference>
<evidence type="ECO:0000313" key="3">
    <source>
        <dbReference type="Proteomes" id="UP000024332"/>
    </source>
</evidence>
<dbReference type="InterPro" id="IPR011991">
    <property type="entry name" value="ArsR-like_HTH"/>
</dbReference>
<accession>A0A031LQQ8</accession>
<dbReference type="EMBL" id="JFZT01000033">
    <property type="protein sequence ID" value="EZQ10136.1"/>
    <property type="molecule type" value="Genomic_DNA"/>
</dbReference>
<reference evidence="2 3" key="1">
    <citation type="submission" date="2014-03" db="EMBL/GenBank/DDBJ databases">
        <title>Draft genome sequence of the novel thermoacidophilic archaea Acidianus copahuensis ALE1 strain, isolated from Copahue volcanic area in Neuquen Argentina.</title>
        <authorList>
            <person name="Urbieta M.S."/>
            <person name="Rascovan N."/>
            <person name="Castro C."/>
            <person name="Revale S."/>
            <person name="Giaveno M.A."/>
            <person name="Vazquez M.P."/>
            <person name="Donati E.R."/>
        </authorList>
    </citation>
    <scope>NUCLEOTIDE SEQUENCE [LARGE SCALE GENOMIC DNA]</scope>
    <source>
        <strain evidence="2 3">ALE1</strain>
    </source>
</reference>
<dbReference type="GO" id="GO:0043565">
    <property type="term" value="F:sequence-specific DNA binding"/>
    <property type="evidence" value="ECO:0007669"/>
    <property type="project" value="InterPro"/>
</dbReference>
<evidence type="ECO:0000313" key="2">
    <source>
        <dbReference type="EMBL" id="EZQ10136.1"/>
    </source>
</evidence>
<dbReference type="AlphaFoldDB" id="A0A031LQQ8"/>
<dbReference type="InterPro" id="IPR000485">
    <property type="entry name" value="AsnC-type_HTH_dom"/>
</dbReference>
<dbReference type="SUPFAM" id="SSF46785">
    <property type="entry name" value="Winged helix' DNA-binding domain"/>
    <property type="match status" value="1"/>
</dbReference>